<dbReference type="OMA" id="YGAVVQR"/>
<evidence type="ECO:0000313" key="9">
    <source>
        <dbReference type="EMBL" id="KMZ67787.1"/>
    </source>
</evidence>
<accession>A0A0K9PHS1</accession>
<keyword evidence="5 7" id="KW-1133">Transmembrane helix</keyword>
<dbReference type="AlphaFoldDB" id="A0A0K9PHS1"/>
<evidence type="ECO:0000256" key="6">
    <source>
        <dbReference type="ARBA" id="ARBA00023136"/>
    </source>
</evidence>
<proteinExistence type="inferred from homology"/>
<keyword evidence="4 7" id="KW-0812">Transmembrane</keyword>
<evidence type="ECO:0000256" key="8">
    <source>
        <dbReference type="SAM" id="MobiDB-lite"/>
    </source>
</evidence>
<dbReference type="Proteomes" id="UP000036987">
    <property type="component" value="Unassembled WGS sequence"/>
</dbReference>
<organism evidence="9 10">
    <name type="scientific">Zostera marina</name>
    <name type="common">Eelgrass</name>
    <dbReference type="NCBI Taxonomy" id="29655"/>
    <lineage>
        <taxon>Eukaryota</taxon>
        <taxon>Viridiplantae</taxon>
        <taxon>Streptophyta</taxon>
        <taxon>Embryophyta</taxon>
        <taxon>Tracheophyta</taxon>
        <taxon>Spermatophyta</taxon>
        <taxon>Magnoliopsida</taxon>
        <taxon>Liliopsida</taxon>
        <taxon>Zosteraceae</taxon>
        <taxon>Zostera</taxon>
    </lineage>
</organism>
<dbReference type="OrthoDB" id="690149at2759"/>
<feature type="region of interest" description="Disordered" evidence="8">
    <location>
        <begin position="166"/>
        <end position="186"/>
    </location>
</feature>
<feature type="transmembrane region" description="Helical" evidence="7">
    <location>
        <begin position="75"/>
        <end position="93"/>
    </location>
</feature>
<keyword evidence="6 7" id="KW-0472">Membrane</keyword>
<evidence type="ECO:0000256" key="4">
    <source>
        <dbReference type="ARBA" id="ARBA00022692"/>
    </source>
</evidence>
<feature type="transmembrane region" description="Helical" evidence="7">
    <location>
        <begin position="131"/>
        <end position="149"/>
    </location>
</feature>
<dbReference type="PANTHER" id="PTHR38519">
    <property type="entry name" value="PRA1 FAMILY PROTEIN"/>
    <property type="match status" value="1"/>
</dbReference>
<gene>
    <name evidence="9" type="ORF">ZOSMA_259G00080</name>
</gene>
<feature type="compositionally biased region" description="Basic and acidic residues" evidence="8">
    <location>
        <begin position="171"/>
        <end position="186"/>
    </location>
</feature>
<dbReference type="PANTHER" id="PTHR38519:SF3">
    <property type="entry name" value="PRA1 FAMILY PROTEIN"/>
    <property type="match status" value="1"/>
</dbReference>
<dbReference type="EMBL" id="LFYR01000888">
    <property type="protein sequence ID" value="KMZ67787.1"/>
    <property type="molecule type" value="Genomic_DNA"/>
</dbReference>
<evidence type="ECO:0000256" key="1">
    <source>
        <dbReference type="ARBA" id="ARBA00002501"/>
    </source>
</evidence>
<dbReference type="Pfam" id="PF03208">
    <property type="entry name" value="PRA1"/>
    <property type="match status" value="1"/>
</dbReference>
<protein>
    <recommendedName>
        <fullName evidence="7">PRA1 family protein</fullName>
    </recommendedName>
</protein>
<comment type="similarity">
    <text evidence="3 7">Belongs to the PRA1 family.</text>
</comment>
<dbReference type="GO" id="GO:0005783">
    <property type="term" value="C:endoplasmic reticulum"/>
    <property type="evidence" value="ECO:0007669"/>
    <property type="project" value="UniProtKB-ARBA"/>
</dbReference>
<evidence type="ECO:0000313" key="10">
    <source>
        <dbReference type="Proteomes" id="UP000036987"/>
    </source>
</evidence>
<sequence length="186" mass="20817">MIRPTTTIIHRAREHARSTRKALTRFARPASFSPPPDSEAAAVRAVRNISYFRTHYAVVLWIVLLFTLAPHRRATLFFLMAMSKIGAFYVILLRTFPNSWILHKLLNQRLVLATVAMVVLVEMVISDSVGHLMFALGIGLPIVIVHAVFRTRDDLVEEGPATATVITAGESRSEKEKEDKDPEASV</sequence>
<evidence type="ECO:0000256" key="7">
    <source>
        <dbReference type="RuleBase" id="RU363107"/>
    </source>
</evidence>
<comment type="caution">
    <text evidence="9">The sequence shown here is derived from an EMBL/GenBank/DDBJ whole genome shotgun (WGS) entry which is preliminary data.</text>
</comment>
<keyword evidence="7" id="KW-0813">Transport</keyword>
<evidence type="ECO:0000256" key="5">
    <source>
        <dbReference type="ARBA" id="ARBA00022989"/>
    </source>
</evidence>
<evidence type="ECO:0000256" key="3">
    <source>
        <dbReference type="ARBA" id="ARBA00006483"/>
    </source>
</evidence>
<dbReference type="InterPro" id="IPR004895">
    <property type="entry name" value="Prenylated_rab_accept_PRA1"/>
</dbReference>
<name>A0A0K9PHS1_ZOSMR</name>
<feature type="transmembrane region" description="Helical" evidence="7">
    <location>
        <begin position="105"/>
        <end position="125"/>
    </location>
</feature>
<evidence type="ECO:0000256" key="2">
    <source>
        <dbReference type="ARBA" id="ARBA00004141"/>
    </source>
</evidence>
<keyword evidence="10" id="KW-1185">Reference proteome</keyword>
<dbReference type="GO" id="GO:0016192">
    <property type="term" value="P:vesicle-mediated transport"/>
    <property type="evidence" value="ECO:0007669"/>
    <property type="project" value="UniProtKB-ARBA"/>
</dbReference>
<dbReference type="STRING" id="29655.A0A0K9PHS1"/>
<reference evidence="10" key="1">
    <citation type="journal article" date="2016" name="Nature">
        <title>The genome of the seagrass Zostera marina reveals angiosperm adaptation to the sea.</title>
        <authorList>
            <person name="Olsen J.L."/>
            <person name="Rouze P."/>
            <person name="Verhelst B."/>
            <person name="Lin Y.-C."/>
            <person name="Bayer T."/>
            <person name="Collen J."/>
            <person name="Dattolo E."/>
            <person name="De Paoli E."/>
            <person name="Dittami S."/>
            <person name="Maumus F."/>
            <person name="Michel G."/>
            <person name="Kersting A."/>
            <person name="Lauritano C."/>
            <person name="Lohaus R."/>
            <person name="Toepel M."/>
            <person name="Tonon T."/>
            <person name="Vanneste K."/>
            <person name="Amirebrahimi M."/>
            <person name="Brakel J."/>
            <person name="Bostroem C."/>
            <person name="Chovatia M."/>
            <person name="Grimwood J."/>
            <person name="Jenkins J.W."/>
            <person name="Jueterbock A."/>
            <person name="Mraz A."/>
            <person name="Stam W.T."/>
            <person name="Tice H."/>
            <person name="Bornberg-Bauer E."/>
            <person name="Green P.J."/>
            <person name="Pearson G.A."/>
            <person name="Procaccini G."/>
            <person name="Duarte C.M."/>
            <person name="Schmutz J."/>
            <person name="Reusch T.B.H."/>
            <person name="Van de Peer Y."/>
        </authorList>
    </citation>
    <scope>NUCLEOTIDE SEQUENCE [LARGE SCALE GENOMIC DNA]</scope>
    <source>
        <strain evidence="10">cv. Finnish</strain>
    </source>
</reference>
<comment type="subcellular location">
    <subcellularLocation>
        <location evidence="2 7">Membrane</location>
        <topology evidence="2 7">Multi-pass membrane protein</topology>
    </subcellularLocation>
</comment>
<comment type="function">
    <text evidence="1 7">May be involved in both secretory and endocytic intracellular trafficking in the endosomal/prevacuolar compartments.</text>
</comment>
<dbReference type="GO" id="GO:0016020">
    <property type="term" value="C:membrane"/>
    <property type="evidence" value="ECO:0007669"/>
    <property type="project" value="UniProtKB-SubCell"/>
</dbReference>
<feature type="transmembrane region" description="Helical" evidence="7">
    <location>
        <begin position="51"/>
        <end position="69"/>
    </location>
</feature>